<feature type="region of interest" description="Disordered" evidence="1">
    <location>
        <begin position="19"/>
        <end position="38"/>
    </location>
</feature>
<evidence type="ECO:0000313" key="2">
    <source>
        <dbReference type="EMBL" id="KAK3747723.1"/>
    </source>
</evidence>
<keyword evidence="3" id="KW-1185">Reference proteome</keyword>
<comment type="caution">
    <text evidence="2">The sequence shown here is derived from an EMBL/GenBank/DDBJ whole genome shotgun (WGS) entry which is preliminary data.</text>
</comment>
<accession>A0AAE1D0D4</accession>
<protein>
    <submittedName>
        <fullName evidence="2">Uncharacterized protein</fullName>
    </submittedName>
</protein>
<dbReference type="AlphaFoldDB" id="A0AAE1D0D4"/>
<reference evidence="2" key="1">
    <citation type="journal article" date="2023" name="G3 (Bethesda)">
        <title>A reference genome for the long-term kleptoplast-retaining sea slug Elysia crispata morphotype clarki.</title>
        <authorList>
            <person name="Eastman K.E."/>
            <person name="Pendleton A.L."/>
            <person name="Shaikh M.A."/>
            <person name="Suttiyut T."/>
            <person name="Ogas R."/>
            <person name="Tomko P."/>
            <person name="Gavelis G."/>
            <person name="Widhalm J.R."/>
            <person name="Wisecaver J.H."/>
        </authorList>
    </citation>
    <scope>NUCLEOTIDE SEQUENCE</scope>
    <source>
        <strain evidence="2">ECLA1</strain>
    </source>
</reference>
<dbReference type="EMBL" id="JAWDGP010006075">
    <property type="protein sequence ID" value="KAK3747723.1"/>
    <property type="molecule type" value="Genomic_DNA"/>
</dbReference>
<feature type="compositionally biased region" description="Polar residues" evidence="1">
    <location>
        <begin position="19"/>
        <end position="31"/>
    </location>
</feature>
<dbReference type="Proteomes" id="UP001283361">
    <property type="component" value="Unassembled WGS sequence"/>
</dbReference>
<name>A0AAE1D0D4_9GAST</name>
<gene>
    <name evidence="2" type="ORF">RRG08_024870</name>
</gene>
<evidence type="ECO:0000313" key="3">
    <source>
        <dbReference type="Proteomes" id="UP001283361"/>
    </source>
</evidence>
<sequence>MYKESACTDLPLCEQLTQQVGEPAARNSSTRPLDKLEPRRDSVTGYWSLEVGLGRSYLSGSVQLLSPPIPAFVSKLL</sequence>
<organism evidence="2 3">
    <name type="scientific">Elysia crispata</name>
    <name type="common">lettuce slug</name>
    <dbReference type="NCBI Taxonomy" id="231223"/>
    <lineage>
        <taxon>Eukaryota</taxon>
        <taxon>Metazoa</taxon>
        <taxon>Spiralia</taxon>
        <taxon>Lophotrochozoa</taxon>
        <taxon>Mollusca</taxon>
        <taxon>Gastropoda</taxon>
        <taxon>Heterobranchia</taxon>
        <taxon>Euthyneura</taxon>
        <taxon>Panpulmonata</taxon>
        <taxon>Sacoglossa</taxon>
        <taxon>Placobranchoidea</taxon>
        <taxon>Plakobranchidae</taxon>
        <taxon>Elysia</taxon>
    </lineage>
</organism>
<proteinExistence type="predicted"/>
<evidence type="ECO:0000256" key="1">
    <source>
        <dbReference type="SAM" id="MobiDB-lite"/>
    </source>
</evidence>